<dbReference type="SUPFAM" id="SSF57959">
    <property type="entry name" value="Leucine zipper domain"/>
    <property type="match status" value="1"/>
</dbReference>
<name>A0AA38LVJ2_9TREE</name>
<keyword evidence="5" id="KW-0804">Transcription</keyword>
<evidence type="ECO:0000256" key="1">
    <source>
        <dbReference type="ARBA" id="ARBA00004123"/>
    </source>
</evidence>
<evidence type="ECO:0000259" key="8">
    <source>
        <dbReference type="PROSITE" id="PS50217"/>
    </source>
</evidence>
<dbReference type="GO" id="GO:0005634">
    <property type="term" value="C:nucleus"/>
    <property type="evidence" value="ECO:0007669"/>
    <property type="project" value="UniProtKB-SubCell"/>
</dbReference>
<dbReference type="RefSeq" id="XP_052945163.1">
    <property type="nucleotide sequence ID" value="XM_053092752.1"/>
</dbReference>
<feature type="compositionally biased region" description="Basic and acidic residues" evidence="7">
    <location>
        <begin position="50"/>
        <end position="71"/>
    </location>
</feature>
<keyword evidence="4" id="KW-0238">DNA-binding</keyword>
<dbReference type="GO" id="GO:0003700">
    <property type="term" value="F:DNA-binding transcription factor activity"/>
    <property type="evidence" value="ECO:0007669"/>
    <property type="project" value="InterPro"/>
</dbReference>
<sequence>MSNIATSSKRALPSSSSTPSAKRPRPSTSSAESSHHDEEMDEDDVGPIDETLKEKLARKDARTIRNRESAQRSRNQRKAHLAWLEVRVVELEEENRRLRSGPSGSTTLASNTPKSAVGQVAVSAPSPLAEGSPSLFSLDLGSSGPSLGGINLAAVAPPPPGVKLEECPVTSADALQIEVASLRARNSHLEGLVKHMMALSNLGAGIAEPVSVAPPPLPSAMDIPPLDWDSIFIPQPTDSIAPVNSSTFSQPSSLISPTLYTLSTPQTTIDTTQQSSPDLLACHPAAVATPPVQTEGSLQRARTDSGLILGMSAAVHRGGFRGMDTFFSFAGPNQGMAEWTNQEGSGEVRPAENEWSRAELEWDEGMIRLLADLEGEAGGVQGETVERGTPVGVAERREVVA</sequence>
<dbReference type="InterPro" id="IPR046347">
    <property type="entry name" value="bZIP_sf"/>
</dbReference>
<dbReference type="PANTHER" id="PTHR47416:SF8">
    <property type="entry name" value="BASIC-LEUCINE ZIPPER TRANSCRIPTION FACTOR E-RELATED"/>
    <property type="match status" value="1"/>
</dbReference>
<evidence type="ECO:0000256" key="3">
    <source>
        <dbReference type="ARBA" id="ARBA00023015"/>
    </source>
</evidence>
<dbReference type="Proteomes" id="UP001164286">
    <property type="component" value="Unassembled WGS sequence"/>
</dbReference>
<keyword evidence="6" id="KW-0539">Nucleus</keyword>
<keyword evidence="10" id="KW-1185">Reference proteome</keyword>
<keyword evidence="3" id="KW-0805">Transcription regulation</keyword>
<accession>A0AA38LVJ2</accession>
<comment type="similarity">
    <text evidence="2">Belongs to the bZIP family.</text>
</comment>
<evidence type="ECO:0000256" key="4">
    <source>
        <dbReference type="ARBA" id="ARBA00023125"/>
    </source>
</evidence>
<dbReference type="AlphaFoldDB" id="A0AA38LVJ2"/>
<organism evidence="9 10">
    <name type="scientific">Dioszegia hungarica</name>
    <dbReference type="NCBI Taxonomy" id="4972"/>
    <lineage>
        <taxon>Eukaryota</taxon>
        <taxon>Fungi</taxon>
        <taxon>Dikarya</taxon>
        <taxon>Basidiomycota</taxon>
        <taxon>Agaricomycotina</taxon>
        <taxon>Tremellomycetes</taxon>
        <taxon>Tremellales</taxon>
        <taxon>Bulleribasidiaceae</taxon>
        <taxon>Dioszegia</taxon>
    </lineage>
</organism>
<dbReference type="Gene3D" id="1.20.5.170">
    <property type="match status" value="1"/>
</dbReference>
<feature type="domain" description="BZIP" evidence="8">
    <location>
        <begin position="56"/>
        <end position="100"/>
    </location>
</feature>
<evidence type="ECO:0000313" key="10">
    <source>
        <dbReference type="Proteomes" id="UP001164286"/>
    </source>
</evidence>
<feature type="region of interest" description="Disordered" evidence="7">
    <location>
        <begin position="94"/>
        <end position="128"/>
    </location>
</feature>
<gene>
    <name evidence="9" type="ORF">MKK02DRAFT_44074</name>
</gene>
<evidence type="ECO:0000313" key="9">
    <source>
        <dbReference type="EMBL" id="KAI9635386.1"/>
    </source>
</evidence>
<dbReference type="EMBL" id="JAKWFO010000005">
    <property type="protein sequence ID" value="KAI9635386.1"/>
    <property type="molecule type" value="Genomic_DNA"/>
</dbReference>
<reference evidence="9" key="1">
    <citation type="journal article" date="2022" name="G3 (Bethesda)">
        <title>High quality genome of the basidiomycete yeast Dioszegia hungarica PDD-24b-2 isolated from cloud water.</title>
        <authorList>
            <person name="Jarrige D."/>
            <person name="Haridas S."/>
            <person name="Bleykasten-Grosshans C."/>
            <person name="Joly M."/>
            <person name="Nadalig T."/>
            <person name="Sancelme M."/>
            <person name="Vuilleumier S."/>
            <person name="Grigoriev I.V."/>
            <person name="Amato P."/>
            <person name="Bringel F."/>
        </authorList>
    </citation>
    <scope>NUCLEOTIDE SEQUENCE</scope>
    <source>
        <strain evidence="9">PDD-24b-2</strain>
    </source>
</reference>
<evidence type="ECO:0000256" key="5">
    <source>
        <dbReference type="ARBA" id="ARBA00023163"/>
    </source>
</evidence>
<dbReference type="SMART" id="SM00338">
    <property type="entry name" value="BRLZ"/>
    <property type="match status" value="1"/>
</dbReference>
<evidence type="ECO:0000256" key="6">
    <source>
        <dbReference type="ARBA" id="ARBA00023242"/>
    </source>
</evidence>
<proteinExistence type="inferred from homology"/>
<dbReference type="InterPro" id="IPR004827">
    <property type="entry name" value="bZIP"/>
</dbReference>
<feature type="region of interest" description="Disordered" evidence="7">
    <location>
        <begin position="1"/>
        <end position="77"/>
    </location>
</feature>
<dbReference type="GeneID" id="77731957"/>
<dbReference type="PANTHER" id="PTHR47416">
    <property type="entry name" value="BASIC-LEUCINE ZIPPER TRANSCRIPTION FACTOR F-RELATED"/>
    <property type="match status" value="1"/>
</dbReference>
<dbReference type="Pfam" id="PF00170">
    <property type="entry name" value="bZIP_1"/>
    <property type="match status" value="1"/>
</dbReference>
<dbReference type="GO" id="GO:0003677">
    <property type="term" value="F:DNA binding"/>
    <property type="evidence" value="ECO:0007669"/>
    <property type="project" value="UniProtKB-KW"/>
</dbReference>
<feature type="compositionally biased region" description="Polar residues" evidence="7">
    <location>
        <begin position="1"/>
        <end position="20"/>
    </location>
</feature>
<dbReference type="PROSITE" id="PS50217">
    <property type="entry name" value="BZIP"/>
    <property type="match status" value="1"/>
</dbReference>
<protein>
    <recommendedName>
        <fullName evidence="8">BZIP domain-containing protein</fullName>
    </recommendedName>
</protein>
<evidence type="ECO:0000256" key="2">
    <source>
        <dbReference type="ARBA" id="ARBA00007163"/>
    </source>
</evidence>
<feature type="compositionally biased region" description="Polar residues" evidence="7">
    <location>
        <begin position="102"/>
        <end position="114"/>
    </location>
</feature>
<comment type="caution">
    <text evidence="9">The sequence shown here is derived from an EMBL/GenBank/DDBJ whole genome shotgun (WGS) entry which is preliminary data.</text>
</comment>
<evidence type="ECO:0000256" key="7">
    <source>
        <dbReference type="SAM" id="MobiDB-lite"/>
    </source>
</evidence>
<comment type="subcellular location">
    <subcellularLocation>
        <location evidence="1">Nucleus</location>
    </subcellularLocation>
</comment>